<dbReference type="RefSeq" id="WP_194978512.1">
    <property type="nucleotide sequence ID" value="NZ_JADMKS010000007.1"/>
</dbReference>
<proteinExistence type="inferred from homology"/>
<protein>
    <submittedName>
        <fullName evidence="3">Amidohydrolase family protein</fullName>
    </submittedName>
</protein>
<evidence type="ECO:0000256" key="1">
    <source>
        <dbReference type="ARBA" id="ARBA00038310"/>
    </source>
</evidence>
<dbReference type="InterPro" id="IPR052350">
    <property type="entry name" value="Metallo-dep_Lactonases"/>
</dbReference>
<comment type="similarity">
    <text evidence="1">Belongs to the metallo-dependent hydrolases superfamily.</text>
</comment>
<dbReference type="PANTHER" id="PTHR43569">
    <property type="entry name" value="AMIDOHYDROLASE"/>
    <property type="match status" value="1"/>
</dbReference>
<dbReference type="InterPro" id="IPR032466">
    <property type="entry name" value="Metal_Hydrolase"/>
</dbReference>
<reference evidence="3" key="1">
    <citation type="submission" date="2020-11" db="EMBL/GenBank/DDBJ databases">
        <authorList>
            <person name="Lee S.D."/>
        </authorList>
    </citation>
    <scope>NUCLEOTIDE SEQUENCE</scope>
    <source>
        <strain evidence="3">SAP-2</strain>
    </source>
</reference>
<dbReference type="PANTHER" id="PTHR43569:SF2">
    <property type="entry name" value="AMIDOHYDROLASE-RELATED DOMAIN-CONTAINING PROTEIN"/>
    <property type="match status" value="1"/>
</dbReference>
<dbReference type="Pfam" id="PF04909">
    <property type="entry name" value="Amidohydro_2"/>
    <property type="match status" value="1"/>
</dbReference>
<feature type="domain" description="Amidohydrolase-related" evidence="2">
    <location>
        <begin position="9"/>
        <end position="280"/>
    </location>
</feature>
<dbReference type="AlphaFoldDB" id="A0AA41BXV0"/>
<dbReference type="GO" id="GO:0016787">
    <property type="term" value="F:hydrolase activity"/>
    <property type="evidence" value="ECO:0007669"/>
    <property type="project" value="InterPro"/>
</dbReference>
<dbReference type="Proteomes" id="UP000705283">
    <property type="component" value="Unassembled WGS sequence"/>
</dbReference>
<evidence type="ECO:0000259" key="2">
    <source>
        <dbReference type="Pfam" id="PF04909"/>
    </source>
</evidence>
<evidence type="ECO:0000313" key="4">
    <source>
        <dbReference type="Proteomes" id="UP000705283"/>
    </source>
</evidence>
<evidence type="ECO:0000313" key="3">
    <source>
        <dbReference type="EMBL" id="MBF6638551.1"/>
    </source>
</evidence>
<accession>A0AA41BXV0</accession>
<dbReference type="EMBL" id="JADMKS010000007">
    <property type="protein sequence ID" value="MBF6638551.1"/>
    <property type="molecule type" value="Genomic_DNA"/>
</dbReference>
<dbReference type="InterPro" id="IPR006680">
    <property type="entry name" value="Amidohydro-rel"/>
</dbReference>
<gene>
    <name evidence="3" type="ORF">ITX54_17945</name>
</gene>
<comment type="caution">
    <text evidence="3">The sequence shown here is derived from an EMBL/GenBank/DDBJ whole genome shotgun (WGS) entry which is preliminary data.</text>
</comment>
<dbReference type="SUPFAM" id="SSF51556">
    <property type="entry name" value="Metallo-dependent hydrolases"/>
    <property type="match status" value="1"/>
</dbReference>
<dbReference type="Gene3D" id="3.20.20.140">
    <property type="entry name" value="Metal-dependent hydrolases"/>
    <property type="match status" value="1"/>
</dbReference>
<sequence>MSVSAVPKIDAHQHFWRYSPENYRWINDQMTVLKQDLLPKNLIPQLAAHGIQGSVLVQACSRFDETRWLLNLAEENNFVKAVVGWVDIAGSALGSQLALLQQQPLLRGVRHQVQDEASPADWLANSAVGRGVEQVQRQGYVYEMLVNQQHLDALATFAGRHDRHYLVLDHFGKPDLSQGVAHWVKQVKPLAAMPHVSCKLSGLLTEPRPRGFAPNDLLPWFDAALSLFGSQRLMFGSDWPVCLLAGDYGNGKSLCQQATEALSPTERDAIFGGNACKIYALHSDLTGVSHESAS</sequence>
<reference evidence="3" key="2">
    <citation type="submission" date="2022-09" db="EMBL/GenBank/DDBJ databases">
        <title>Rouxiella aceris sp. nov., isolated from tree sap and emended description of the genus Rhouxiella.</title>
        <authorList>
            <person name="Kim I.S."/>
        </authorList>
    </citation>
    <scope>NUCLEOTIDE SEQUENCE</scope>
    <source>
        <strain evidence="3">SAP-2</strain>
    </source>
</reference>
<organism evidence="3 4">
    <name type="scientific">Rouxiella silvae</name>
    <dbReference type="NCBI Taxonomy" id="1646373"/>
    <lineage>
        <taxon>Bacteria</taxon>
        <taxon>Pseudomonadati</taxon>
        <taxon>Pseudomonadota</taxon>
        <taxon>Gammaproteobacteria</taxon>
        <taxon>Enterobacterales</taxon>
        <taxon>Yersiniaceae</taxon>
        <taxon>Rouxiella</taxon>
    </lineage>
</organism>
<name>A0AA41BXV0_9GAMM</name>